<proteinExistence type="predicted"/>
<accession>A0A059F5W5</accession>
<dbReference type="OrthoDB" id="10318212at2759"/>
<gene>
    <name evidence="1" type="ORF">H312_00029</name>
</gene>
<organism evidence="1 2">
    <name type="scientific">Anncaliia algerae PRA339</name>
    <dbReference type="NCBI Taxonomy" id="1288291"/>
    <lineage>
        <taxon>Eukaryota</taxon>
        <taxon>Fungi</taxon>
        <taxon>Fungi incertae sedis</taxon>
        <taxon>Microsporidia</taxon>
        <taxon>Tubulinosematoidea</taxon>
        <taxon>Tubulinosematidae</taxon>
        <taxon>Anncaliia</taxon>
    </lineage>
</organism>
<dbReference type="AlphaFoldDB" id="A0A059F5W5"/>
<protein>
    <submittedName>
        <fullName evidence="1">Uncharacterized protein</fullName>
    </submittedName>
</protein>
<dbReference type="HOGENOM" id="CLU_694383_0_0_1"/>
<evidence type="ECO:0000313" key="2">
    <source>
        <dbReference type="Proteomes" id="UP000030655"/>
    </source>
</evidence>
<sequence>MKLFIYITNLQSSSNNIHMSYRTSDLSKISRHCQCCIHDVSDHVPYKRKRTYTYTLDDINTSDFECNERKTHRSKDNEVNIRTNLHSLMGIKNLEEHSPSLQSESTELSSLEITNSPNNCHSNISYHDLDNLNDIDDVRNIISEKLSKIRNSIEENERNKEYNNNLKNHFGVNVLNQKNFYELCVLNRKNIVVINYHCCYTKSRTCCYISDIFDAKSCIKASIKNRCLQLWFDKEKIHKKKANIGKIDIKEFENRLLLYLKSNFKQRVFSLGKKQMELAIDRAIVRLKGNKVSILFFFTVLFLRMQSLKHNSFKMYQGGNSFNLFENIYNEEIDVIKSIYKSLEWWSNIYFEKNNVEMGIFTVFNIVFRNFFVFNVANPGHSKFLFSYAKVIFKSLSIIHK</sequence>
<dbReference type="EMBL" id="KK365130">
    <property type="protein sequence ID" value="KCZ82371.1"/>
    <property type="molecule type" value="Genomic_DNA"/>
</dbReference>
<keyword evidence="2" id="KW-1185">Reference proteome</keyword>
<dbReference type="Proteomes" id="UP000030655">
    <property type="component" value="Unassembled WGS sequence"/>
</dbReference>
<dbReference type="VEuPathDB" id="MicrosporidiaDB:H312_00029"/>
<reference evidence="1 2" key="2">
    <citation type="submission" date="2014-03" db="EMBL/GenBank/DDBJ databases">
        <title>The Genome Sequence of Anncaliia algerae insect isolate PRA339.</title>
        <authorList>
            <consortium name="The Broad Institute Genome Sequencing Platform"/>
            <consortium name="The Broad Institute Genome Sequencing Center for Infectious Disease"/>
            <person name="Cuomo C."/>
            <person name="Becnel J."/>
            <person name="Sanscrainte N."/>
            <person name="Walker B."/>
            <person name="Young S.K."/>
            <person name="Zeng Q."/>
            <person name="Gargeya S."/>
            <person name="Fitzgerald M."/>
            <person name="Haas B."/>
            <person name="Abouelleil A."/>
            <person name="Alvarado L."/>
            <person name="Arachchi H.M."/>
            <person name="Berlin A.M."/>
            <person name="Chapman S.B."/>
            <person name="Dewar J."/>
            <person name="Goldberg J."/>
            <person name="Griggs A."/>
            <person name="Gujja S."/>
            <person name="Hansen M."/>
            <person name="Howarth C."/>
            <person name="Imamovic A."/>
            <person name="Larimer J."/>
            <person name="McCowan C."/>
            <person name="Murphy C."/>
            <person name="Neiman D."/>
            <person name="Pearson M."/>
            <person name="Priest M."/>
            <person name="Roberts A."/>
            <person name="Saif S."/>
            <person name="Shea T."/>
            <person name="Sisk P."/>
            <person name="Sykes S."/>
            <person name="Wortman J."/>
            <person name="Nusbaum C."/>
            <person name="Birren B."/>
        </authorList>
    </citation>
    <scope>NUCLEOTIDE SEQUENCE [LARGE SCALE GENOMIC DNA]</scope>
    <source>
        <strain evidence="1 2">PRA339</strain>
    </source>
</reference>
<reference evidence="2" key="1">
    <citation type="submission" date="2013-02" db="EMBL/GenBank/DDBJ databases">
        <authorList>
            <consortium name="The Broad Institute Genome Sequencing Platform"/>
            <person name="Cuomo C."/>
            <person name="Becnel J."/>
            <person name="Sanscrainte N."/>
            <person name="Walker B."/>
            <person name="Young S.K."/>
            <person name="Zeng Q."/>
            <person name="Gargeya S."/>
            <person name="Fitzgerald M."/>
            <person name="Haas B."/>
            <person name="Abouelleil A."/>
            <person name="Alvarado L."/>
            <person name="Arachchi H.M."/>
            <person name="Berlin A.M."/>
            <person name="Chapman S.B."/>
            <person name="Dewar J."/>
            <person name="Goldberg J."/>
            <person name="Griggs A."/>
            <person name="Gujja S."/>
            <person name="Hansen M."/>
            <person name="Howarth C."/>
            <person name="Imamovic A."/>
            <person name="Larimer J."/>
            <person name="McCowan C."/>
            <person name="Murphy C."/>
            <person name="Neiman D."/>
            <person name="Pearson M."/>
            <person name="Priest M."/>
            <person name="Roberts A."/>
            <person name="Saif S."/>
            <person name="Shea T."/>
            <person name="Sisk P."/>
            <person name="Sykes S."/>
            <person name="Wortman J."/>
            <person name="Nusbaum C."/>
            <person name="Birren B."/>
        </authorList>
    </citation>
    <scope>NUCLEOTIDE SEQUENCE [LARGE SCALE GENOMIC DNA]</scope>
    <source>
        <strain evidence="2">PRA339</strain>
    </source>
</reference>
<name>A0A059F5W5_9MICR</name>
<evidence type="ECO:0000313" key="1">
    <source>
        <dbReference type="EMBL" id="KCZ82371.1"/>
    </source>
</evidence>